<proteinExistence type="predicted"/>
<reference evidence="2" key="1">
    <citation type="journal article" date="2019" name="Int. J. Syst. Evol. Microbiol.">
        <title>The Global Catalogue of Microorganisms (GCM) 10K type strain sequencing project: providing services to taxonomists for standard genome sequencing and annotation.</title>
        <authorList>
            <consortium name="The Broad Institute Genomics Platform"/>
            <consortium name="The Broad Institute Genome Sequencing Center for Infectious Disease"/>
            <person name="Wu L."/>
            <person name="Ma J."/>
        </authorList>
    </citation>
    <scope>NUCLEOTIDE SEQUENCE [LARGE SCALE GENOMIC DNA]</scope>
    <source>
        <strain evidence="2">NBRC 106396</strain>
    </source>
</reference>
<sequence length="325" mass="36307">MQKLGRNDVCFCGSGKKFKKCCLHAEEIVLEMKGHHEGLIKYALDHYQPVLAERTTKFVAQYPVEKEHEQTFANISVCWDVFCTPLQDGKTITELYFEQKLPSMSPETADIAKSWSHAAPSLYTIEGYETDAHLLVKDAFTEKGFTVHISSPQKPSQGALLLGTLVNNGSTFEFYIGYVEIPENELPMLKEKILTLTGQGDVTDTFRYKFPAVLQIALGDNAEKSESNLVTAEDSLSPVLLLVKQYAEPDVYKHAARLWTQFMHEANPIIRKEEVFSAALDYYITKDILGISATQAAVAKKYSVSPGSLSSRYREMKSVLSAVTA</sequence>
<dbReference type="EMBL" id="JBHTCP010000050">
    <property type="protein sequence ID" value="MFC7373138.1"/>
    <property type="molecule type" value="Genomic_DNA"/>
</dbReference>
<dbReference type="Proteomes" id="UP001596549">
    <property type="component" value="Unassembled WGS sequence"/>
</dbReference>
<dbReference type="SUPFAM" id="SSF103642">
    <property type="entry name" value="Sec-C motif"/>
    <property type="match status" value="1"/>
</dbReference>
<evidence type="ECO:0000313" key="1">
    <source>
        <dbReference type="EMBL" id="MFC7373138.1"/>
    </source>
</evidence>
<name>A0ABW2NV57_9BACL</name>
<comment type="caution">
    <text evidence="1">The sequence shown here is derived from an EMBL/GenBank/DDBJ whole genome shotgun (WGS) entry which is preliminary data.</text>
</comment>
<evidence type="ECO:0000313" key="2">
    <source>
        <dbReference type="Proteomes" id="UP001596549"/>
    </source>
</evidence>
<keyword evidence="2" id="KW-1185">Reference proteome</keyword>
<protein>
    <submittedName>
        <fullName evidence="1">YecA family protein</fullName>
    </submittedName>
</protein>
<organism evidence="1 2">
    <name type="scientific">Fictibacillus iocasae</name>
    <dbReference type="NCBI Taxonomy" id="2715437"/>
    <lineage>
        <taxon>Bacteria</taxon>
        <taxon>Bacillati</taxon>
        <taxon>Bacillota</taxon>
        <taxon>Bacilli</taxon>
        <taxon>Bacillales</taxon>
        <taxon>Fictibacillaceae</taxon>
        <taxon>Fictibacillus</taxon>
    </lineage>
</organism>
<dbReference type="RefSeq" id="WP_379750766.1">
    <property type="nucleotide sequence ID" value="NZ_JBHTCP010000050.1"/>
</dbReference>
<gene>
    <name evidence="1" type="ORF">ACFQPF_15970</name>
</gene>
<dbReference type="InterPro" id="IPR004027">
    <property type="entry name" value="SEC_C_motif"/>
</dbReference>
<accession>A0ABW2NV57</accession>
<dbReference type="Gene3D" id="3.10.450.50">
    <property type="match status" value="1"/>
</dbReference>
<dbReference type="Pfam" id="PF02810">
    <property type="entry name" value="SEC-C"/>
    <property type="match status" value="1"/>
</dbReference>